<dbReference type="OrthoDB" id="5295771at2759"/>
<dbReference type="EMBL" id="LT598467">
    <property type="protein sequence ID" value="SCU97125.1"/>
    <property type="molecule type" value="Genomic_DNA"/>
</dbReference>
<evidence type="ECO:0000256" key="4">
    <source>
        <dbReference type="ARBA" id="ARBA00022946"/>
    </source>
</evidence>
<keyword evidence="5 6" id="KW-0496">Mitochondrion</keyword>
<name>A0A1G4K0R8_9SACH</name>
<dbReference type="GO" id="GO:0007007">
    <property type="term" value="P:inner mitochondrial membrane organization"/>
    <property type="evidence" value="ECO:0007669"/>
    <property type="project" value="TreeGrafter"/>
</dbReference>
<evidence type="ECO:0000256" key="6">
    <source>
        <dbReference type="RuleBase" id="RU363045"/>
    </source>
</evidence>
<comment type="similarity">
    <text evidence="2 6">Belongs to the AIM24 family.</text>
</comment>
<dbReference type="InterPro" id="IPR002838">
    <property type="entry name" value="AIM24"/>
</dbReference>
<sequence length="403" mass="43895">MVRVLTMRRSISLMRPNPGTIVPAAVIKARSGSQSHLQVTDTEPLFAKTDNLLSTRCRILGQPPTLASVSVPASVPFYVRRGCLVSISDAPDVILSHTWAGPVTKFLRYGSLRPALYHEIVAPEQFNALVAPNVGAAWLGASVAAWLGVSATPFRTLCLLDLDGTSDWCVFGRDAVIAYERNTSLEVRDRPLFSLSGVGGKHTALPAKHQIIQGRGNILLSGAGSVYTITLDTAEDDTILRSEHLLGISGTSRAEIASAITTDFSCIEAGTSRQTAVSTEVENESEFDLKQFVSMTKNGIVATWNYAKRVYSNYINGTTKFLRIKGPRTILVQSSYNAFLPATPMSRPRIEGTTIPPHESTPKAGPDTYLNYVTVSRDGSVEFKSTPNFQRVVHEIEERGRNK</sequence>
<evidence type="ECO:0000256" key="3">
    <source>
        <dbReference type="ARBA" id="ARBA00013287"/>
    </source>
</evidence>
<dbReference type="GO" id="GO:0005743">
    <property type="term" value="C:mitochondrial inner membrane"/>
    <property type="evidence" value="ECO:0007669"/>
    <property type="project" value="TreeGrafter"/>
</dbReference>
<keyword evidence="8" id="KW-1185">Reference proteome</keyword>
<evidence type="ECO:0000256" key="2">
    <source>
        <dbReference type="ARBA" id="ARBA00009322"/>
    </source>
</evidence>
<evidence type="ECO:0000256" key="5">
    <source>
        <dbReference type="ARBA" id="ARBA00023128"/>
    </source>
</evidence>
<dbReference type="PANTHER" id="PTHR36959">
    <property type="entry name" value="ALTERED INHERITANCE OF MITOCHONDRIA PROTEIN 24, MITOCHONDRIAL"/>
    <property type="match status" value="1"/>
</dbReference>
<evidence type="ECO:0000313" key="8">
    <source>
        <dbReference type="Proteomes" id="UP000191024"/>
    </source>
</evidence>
<dbReference type="Gene3D" id="3.60.160.10">
    <property type="entry name" value="Mitochondrial biogenesis AIM24"/>
    <property type="match status" value="1"/>
</dbReference>
<comment type="subcellular location">
    <subcellularLocation>
        <location evidence="1 6">Mitochondrion</location>
    </subcellularLocation>
</comment>
<proteinExistence type="inferred from homology"/>
<evidence type="ECO:0000256" key="1">
    <source>
        <dbReference type="ARBA" id="ARBA00004173"/>
    </source>
</evidence>
<dbReference type="InterPro" id="IPR036983">
    <property type="entry name" value="AIM24_sf"/>
</dbReference>
<reference evidence="8" key="1">
    <citation type="submission" date="2016-03" db="EMBL/GenBank/DDBJ databases">
        <authorList>
            <person name="Devillers H."/>
        </authorList>
    </citation>
    <scope>NUCLEOTIDE SEQUENCE [LARGE SCALE GENOMIC DNA]</scope>
</reference>
<dbReference type="Proteomes" id="UP000191024">
    <property type="component" value="Chromosome F"/>
</dbReference>
<keyword evidence="4" id="KW-0809">Transit peptide</keyword>
<dbReference type="PANTHER" id="PTHR36959:SF2">
    <property type="entry name" value="ALTERED INHERITANCE OF MITOCHONDRIA PROTEIN 24, MITOCHONDRIAL"/>
    <property type="match status" value="1"/>
</dbReference>
<evidence type="ECO:0000313" key="7">
    <source>
        <dbReference type="EMBL" id="SCU97125.1"/>
    </source>
</evidence>
<dbReference type="AlphaFoldDB" id="A0A1G4K0R8"/>
<gene>
    <name evidence="7" type="ORF">LAMI_0F08966G</name>
</gene>
<organism evidence="7 8">
    <name type="scientific">Lachancea mirantina</name>
    <dbReference type="NCBI Taxonomy" id="1230905"/>
    <lineage>
        <taxon>Eukaryota</taxon>
        <taxon>Fungi</taxon>
        <taxon>Dikarya</taxon>
        <taxon>Ascomycota</taxon>
        <taxon>Saccharomycotina</taxon>
        <taxon>Saccharomycetes</taxon>
        <taxon>Saccharomycetales</taxon>
        <taxon>Saccharomycetaceae</taxon>
        <taxon>Lachancea</taxon>
    </lineage>
</organism>
<protein>
    <recommendedName>
        <fullName evidence="3 6">Altered inheritance of mitochondria protein 24, mitochondrial</fullName>
    </recommendedName>
</protein>
<accession>A0A1G4K0R8</accession>
<dbReference type="Pfam" id="PF01987">
    <property type="entry name" value="AIM24"/>
    <property type="match status" value="1"/>
</dbReference>